<gene>
    <name evidence="5" type="ORF">ABDJ38_12595</name>
</gene>
<dbReference type="RefSeq" id="WP_346785470.1">
    <property type="nucleotide sequence ID" value="NZ_JBDLBR010000004.1"/>
</dbReference>
<dbReference type="CDD" id="cd03801">
    <property type="entry name" value="GT4_PimA-like"/>
    <property type="match status" value="1"/>
</dbReference>
<dbReference type="Proteomes" id="UP001484535">
    <property type="component" value="Unassembled WGS sequence"/>
</dbReference>
<dbReference type="GO" id="GO:0016757">
    <property type="term" value="F:glycosyltransferase activity"/>
    <property type="evidence" value="ECO:0007669"/>
    <property type="project" value="UniProtKB-KW"/>
</dbReference>
<dbReference type="PANTHER" id="PTHR12526:SF640">
    <property type="entry name" value="COLANIC ACID BIOSYNTHESIS GLYCOSYLTRANSFERASE WCAL-RELATED"/>
    <property type="match status" value="1"/>
</dbReference>
<name>A0ABV0CYU0_9SPHN</name>
<keyword evidence="3 5" id="KW-0808">Transferase</keyword>
<sequence length="312" mass="34069">MPGEKFSVAKFMSTFSGLAKRVRFLREQGVDIVHTNDGRTHASWALAARLAGLPLVWHHRADPTALGLRFLAPLVASKVLTVSAFSLPKGGIWSAAKKAEVVFSPFDTSINVDREAARRRVLDLAGLPDDAFVVGYFGSFISRKRPLLFVDVIAELRSQMDRPVYGLMFGEAQDAEMDRMLRDHIEHKGVGDQVRLMGFHTPGHELIAGCDQLMVPAVHEPLGRTLVEAMLVRTPVVATCSGGNPEALADDCGVLVKPESAIALAEGIMSLLANPEGCEAMVSRAEKSARERFGKERHAASIMRIYDELLGR</sequence>
<dbReference type="InterPro" id="IPR001296">
    <property type="entry name" value="Glyco_trans_1"/>
</dbReference>
<evidence type="ECO:0000313" key="6">
    <source>
        <dbReference type="Proteomes" id="UP001484535"/>
    </source>
</evidence>
<keyword evidence="6" id="KW-1185">Reference proteome</keyword>
<evidence type="ECO:0000256" key="1">
    <source>
        <dbReference type="ARBA" id="ARBA00009481"/>
    </source>
</evidence>
<evidence type="ECO:0000256" key="3">
    <source>
        <dbReference type="ARBA" id="ARBA00022679"/>
    </source>
</evidence>
<dbReference type="SUPFAM" id="SSF53756">
    <property type="entry name" value="UDP-Glycosyltransferase/glycogen phosphorylase"/>
    <property type="match status" value="1"/>
</dbReference>
<evidence type="ECO:0000259" key="4">
    <source>
        <dbReference type="Pfam" id="PF00534"/>
    </source>
</evidence>
<comment type="caution">
    <text evidence="5">The sequence shown here is derived from an EMBL/GenBank/DDBJ whole genome shotgun (WGS) entry which is preliminary data.</text>
</comment>
<dbReference type="Pfam" id="PF00534">
    <property type="entry name" value="Glycos_transf_1"/>
    <property type="match status" value="1"/>
</dbReference>
<comment type="similarity">
    <text evidence="1">Belongs to the glycosyltransferase group 1 family. Glycosyltransferase 4 subfamily.</text>
</comment>
<keyword evidence="2 5" id="KW-0328">Glycosyltransferase</keyword>
<accession>A0ABV0CYU0</accession>
<proteinExistence type="inferred from homology"/>
<dbReference type="Gene3D" id="3.40.50.2000">
    <property type="entry name" value="Glycogen Phosphorylase B"/>
    <property type="match status" value="2"/>
</dbReference>
<dbReference type="EC" id="2.4.-.-" evidence="5"/>
<feature type="domain" description="Glycosyl transferase family 1" evidence="4">
    <location>
        <begin position="127"/>
        <end position="287"/>
    </location>
</feature>
<dbReference type="EMBL" id="JBDLBR010000004">
    <property type="protein sequence ID" value="MEN7538013.1"/>
    <property type="molecule type" value="Genomic_DNA"/>
</dbReference>
<protein>
    <submittedName>
        <fullName evidence="5">Glycosyltransferase family 4 protein</fullName>
        <ecNumber evidence="5">2.4.-.-</ecNumber>
    </submittedName>
</protein>
<organism evidence="5 6">
    <name type="scientific">Aurantiacibacter flavus</name>
    <dbReference type="NCBI Taxonomy" id="3145232"/>
    <lineage>
        <taxon>Bacteria</taxon>
        <taxon>Pseudomonadati</taxon>
        <taxon>Pseudomonadota</taxon>
        <taxon>Alphaproteobacteria</taxon>
        <taxon>Sphingomonadales</taxon>
        <taxon>Erythrobacteraceae</taxon>
        <taxon>Aurantiacibacter</taxon>
    </lineage>
</organism>
<dbReference type="PANTHER" id="PTHR12526">
    <property type="entry name" value="GLYCOSYLTRANSFERASE"/>
    <property type="match status" value="1"/>
</dbReference>
<evidence type="ECO:0000256" key="2">
    <source>
        <dbReference type="ARBA" id="ARBA00022676"/>
    </source>
</evidence>
<evidence type="ECO:0000313" key="5">
    <source>
        <dbReference type="EMBL" id="MEN7538013.1"/>
    </source>
</evidence>
<reference evidence="5 6" key="1">
    <citation type="submission" date="2024-05" db="EMBL/GenBank/DDBJ databases">
        <authorList>
            <person name="Park S."/>
        </authorList>
    </citation>
    <scope>NUCLEOTIDE SEQUENCE [LARGE SCALE GENOMIC DNA]</scope>
    <source>
        <strain evidence="5 6">DGU5</strain>
    </source>
</reference>